<dbReference type="Gene3D" id="3.30.1490.20">
    <property type="entry name" value="ATP-grasp fold, A domain"/>
    <property type="match status" value="1"/>
</dbReference>
<sequence>MGYFLQVIHPQKIIRFVLTQLHKAMTIFILSVSEHIYSTQRIYKEALRRGHKVEIVNHLKCSIKLGKGKPAIIYQGKDIVDIPDVIIPRIGFSAMRHGAAVVKEFELNGVYSTANSSGILKAQNKIETLQIANRNELPIPQTVFSVNPENVAEQIDLLGEAPIIIKLQEGTHGSGVILAESKKSAISIIDTLYSSNTGILLQEFIKESNSEDIRAFVVGNKVISSMKRKGLDDDFRSNIHKGGSGHKVTLTAEEEEIAIKAARYLELPIAGVDMIRSKRGPLLIEVNSTPGLQGIETYTKDNIAKTIIKFLEENVLPKL</sequence>
<keyword evidence="5 10" id="KW-0547">Nucleotide-binding</keyword>
<comment type="cofactor">
    <cofactor evidence="1">
        <name>Mn(2+)</name>
        <dbReference type="ChEBI" id="CHEBI:29035"/>
    </cofactor>
</comment>
<dbReference type="InterPro" id="IPR041107">
    <property type="entry name" value="Rimk_N"/>
</dbReference>
<dbReference type="GO" id="GO:0005840">
    <property type="term" value="C:ribosome"/>
    <property type="evidence" value="ECO:0007669"/>
    <property type="project" value="UniProtKB-KW"/>
</dbReference>
<dbReference type="Gene3D" id="3.40.50.20">
    <property type="match status" value="1"/>
</dbReference>
<evidence type="ECO:0000313" key="13">
    <source>
        <dbReference type="Proteomes" id="UP000285780"/>
    </source>
</evidence>
<evidence type="ECO:0000256" key="1">
    <source>
        <dbReference type="ARBA" id="ARBA00001936"/>
    </source>
</evidence>
<dbReference type="GO" id="GO:0046872">
    <property type="term" value="F:metal ion binding"/>
    <property type="evidence" value="ECO:0007669"/>
    <property type="project" value="UniProtKB-KW"/>
</dbReference>
<dbReference type="InterPro" id="IPR011761">
    <property type="entry name" value="ATP-grasp"/>
</dbReference>
<evidence type="ECO:0000256" key="9">
    <source>
        <dbReference type="ARBA" id="ARBA00023211"/>
    </source>
</evidence>
<evidence type="ECO:0000259" key="11">
    <source>
        <dbReference type="PROSITE" id="PS50975"/>
    </source>
</evidence>
<dbReference type="InterPro" id="IPR013651">
    <property type="entry name" value="ATP-grasp_RimK-type"/>
</dbReference>
<dbReference type="EMBL" id="RAQM01000006">
    <property type="protein sequence ID" value="RKF05066.1"/>
    <property type="molecule type" value="Genomic_DNA"/>
</dbReference>
<keyword evidence="13" id="KW-1185">Reference proteome</keyword>
<proteinExistence type="predicted"/>
<dbReference type="Proteomes" id="UP000285780">
    <property type="component" value="Unassembled WGS sequence"/>
</dbReference>
<dbReference type="PANTHER" id="PTHR21621">
    <property type="entry name" value="RIBOSOMAL PROTEIN S6 MODIFICATION PROTEIN"/>
    <property type="match status" value="1"/>
</dbReference>
<evidence type="ECO:0000256" key="5">
    <source>
        <dbReference type="ARBA" id="ARBA00022741"/>
    </source>
</evidence>
<comment type="caution">
    <text evidence="12">The sequence shown here is derived from an EMBL/GenBank/DDBJ whole genome shotgun (WGS) entry which is preliminary data.</text>
</comment>
<gene>
    <name evidence="12" type="ORF">C8N26_0466</name>
</gene>
<feature type="domain" description="ATP-grasp" evidence="11">
    <location>
        <begin position="129"/>
        <end position="312"/>
    </location>
</feature>
<evidence type="ECO:0000313" key="12">
    <source>
        <dbReference type="EMBL" id="RKF05066.1"/>
    </source>
</evidence>
<dbReference type="GO" id="GO:0005737">
    <property type="term" value="C:cytoplasm"/>
    <property type="evidence" value="ECO:0007669"/>
    <property type="project" value="TreeGrafter"/>
</dbReference>
<evidence type="ECO:0000256" key="2">
    <source>
        <dbReference type="ARBA" id="ARBA00001946"/>
    </source>
</evidence>
<evidence type="ECO:0000256" key="3">
    <source>
        <dbReference type="ARBA" id="ARBA00022598"/>
    </source>
</evidence>
<keyword evidence="7" id="KW-0460">Magnesium</keyword>
<keyword evidence="8" id="KW-0648">Protein biosynthesis</keyword>
<evidence type="ECO:0000256" key="6">
    <source>
        <dbReference type="ARBA" id="ARBA00022840"/>
    </source>
</evidence>
<dbReference type="GO" id="GO:0018169">
    <property type="term" value="F:ribosomal S6-glutamic acid ligase activity"/>
    <property type="evidence" value="ECO:0007669"/>
    <property type="project" value="TreeGrafter"/>
</dbReference>
<dbReference type="PANTHER" id="PTHR21621:SF7">
    <property type="entry name" value="RIBOSOMAL PROTEIN BS6--L-GLUTAMATE LIGASE"/>
    <property type="match status" value="1"/>
</dbReference>
<keyword evidence="9" id="KW-0464">Manganese</keyword>
<evidence type="ECO:0000256" key="7">
    <source>
        <dbReference type="ARBA" id="ARBA00022842"/>
    </source>
</evidence>
<dbReference type="InterPro" id="IPR013815">
    <property type="entry name" value="ATP_grasp_subdomain_1"/>
</dbReference>
<evidence type="ECO:0000256" key="4">
    <source>
        <dbReference type="ARBA" id="ARBA00022723"/>
    </source>
</evidence>
<dbReference type="Gene3D" id="3.30.470.20">
    <property type="entry name" value="ATP-grasp fold, B domain"/>
    <property type="match status" value="1"/>
</dbReference>
<name>A0A420E4M4_9FLAO</name>
<dbReference type="Pfam" id="PF08443">
    <property type="entry name" value="RimK"/>
    <property type="match status" value="1"/>
</dbReference>
<keyword evidence="4" id="KW-0479">Metal-binding</keyword>
<organism evidence="12 13">
    <name type="scientific">Tenacibaculum lutimaris</name>
    <dbReference type="NCBI Taxonomy" id="285258"/>
    <lineage>
        <taxon>Bacteria</taxon>
        <taxon>Pseudomonadati</taxon>
        <taxon>Bacteroidota</taxon>
        <taxon>Flavobacteriia</taxon>
        <taxon>Flavobacteriales</taxon>
        <taxon>Flavobacteriaceae</taxon>
        <taxon>Tenacibaculum</taxon>
    </lineage>
</organism>
<dbReference type="Pfam" id="PF18030">
    <property type="entry name" value="Rimk_N"/>
    <property type="match status" value="1"/>
</dbReference>
<dbReference type="InterPro" id="IPR004666">
    <property type="entry name" value="Rp_bS6_RimK/Lys_biosynth_LsyX"/>
</dbReference>
<keyword evidence="3 12" id="KW-0436">Ligase</keyword>
<protein>
    <submittedName>
        <fullName evidence="12">Ribosomal protein S6--L-glutamate ligase</fullName>
    </submittedName>
</protein>
<accession>A0A420E4M4</accession>
<dbReference type="GO" id="GO:0005524">
    <property type="term" value="F:ATP binding"/>
    <property type="evidence" value="ECO:0007669"/>
    <property type="project" value="UniProtKB-UniRule"/>
</dbReference>
<dbReference type="SUPFAM" id="SSF56059">
    <property type="entry name" value="Glutathione synthetase ATP-binding domain-like"/>
    <property type="match status" value="1"/>
</dbReference>
<keyword evidence="12" id="KW-0687">Ribonucleoprotein</keyword>
<keyword evidence="12" id="KW-0689">Ribosomal protein</keyword>
<evidence type="ECO:0000256" key="8">
    <source>
        <dbReference type="ARBA" id="ARBA00022917"/>
    </source>
</evidence>
<dbReference type="PROSITE" id="PS50975">
    <property type="entry name" value="ATP_GRASP"/>
    <property type="match status" value="1"/>
</dbReference>
<dbReference type="NCBIfam" id="TIGR00768">
    <property type="entry name" value="rimK_fam"/>
    <property type="match status" value="1"/>
</dbReference>
<evidence type="ECO:0000256" key="10">
    <source>
        <dbReference type="PROSITE-ProRule" id="PRU00409"/>
    </source>
</evidence>
<keyword evidence="6 10" id="KW-0067">ATP-binding</keyword>
<dbReference type="AlphaFoldDB" id="A0A420E4M4"/>
<dbReference type="GO" id="GO:0006412">
    <property type="term" value="P:translation"/>
    <property type="evidence" value="ECO:0007669"/>
    <property type="project" value="UniProtKB-KW"/>
</dbReference>
<dbReference type="GO" id="GO:0009432">
    <property type="term" value="P:SOS response"/>
    <property type="evidence" value="ECO:0007669"/>
    <property type="project" value="TreeGrafter"/>
</dbReference>
<comment type="cofactor">
    <cofactor evidence="2">
        <name>Mg(2+)</name>
        <dbReference type="ChEBI" id="CHEBI:18420"/>
    </cofactor>
</comment>
<reference evidence="12 13" key="1">
    <citation type="submission" date="2018-09" db="EMBL/GenBank/DDBJ databases">
        <title>Genomic Encyclopedia of Archaeal and Bacterial Type Strains, Phase II (KMG-II): from individual species to whole genera.</title>
        <authorList>
            <person name="Goeker M."/>
        </authorList>
    </citation>
    <scope>NUCLEOTIDE SEQUENCE [LARGE SCALE GENOMIC DNA]</scope>
    <source>
        <strain evidence="12 13">DSM 16505</strain>
    </source>
</reference>